<feature type="compositionally biased region" description="Basic residues" evidence="1">
    <location>
        <begin position="127"/>
        <end position="140"/>
    </location>
</feature>
<name>A0ABT4I7S8_9ACTO</name>
<proteinExistence type="predicted"/>
<dbReference type="InterPro" id="IPR016787">
    <property type="entry name" value="UCP021328"/>
</dbReference>
<feature type="region of interest" description="Disordered" evidence="1">
    <location>
        <begin position="57"/>
        <end position="140"/>
    </location>
</feature>
<organism evidence="2 3">
    <name type="scientific">Actinomyces israelii</name>
    <dbReference type="NCBI Taxonomy" id="1659"/>
    <lineage>
        <taxon>Bacteria</taxon>
        <taxon>Bacillati</taxon>
        <taxon>Actinomycetota</taxon>
        <taxon>Actinomycetes</taxon>
        <taxon>Actinomycetales</taxon>
        <taxon>Actinomycetaceae</taxon>
        <taxon>Actinomyces</taxon>
    </lineage>
</organism>
<protein>
    <submittedName>
        <fullName evidence="2">YjdF family protein</fullName>
    </submittedName>
</protein>
<reference evidence="2" key="1">
    <citation type="submission" date="2022-10" db="EMBL/GenBank/DDBJ databases">
        <title>Genome sequence of Actinomyces israelii ATCC 10048.</title>
        <authorList>
            <person name="Watt R.M."/>
            <person name="Tong W.M."/>
        </authorList>
    </citation>
    <scope>NUCLEOTIDE SEQUENCE</scope>
    <source>
        <strain evidence="2">ATCC 10048</strain>
    </source>
</reference>
<dbReference type="Pfam" id="PF11208">
    <property type="entry name" value="DUF2992"/>
    <property type="match status" value="1"/>
</dbReference>
<evidence type="ECO:0000313" key="3">
    <source>
        <dbReference type="Proteomes" id="UP001072034"/>
    </source>
</evidence>
<comment type="caution">
    <text evidence="2">The sequence shown here is derived from an EMBL/GenBank/DDBJ whole genome shotgun (WGS) entry which is preliminary data.</text>
</comment>
<dbReference type="Proteomes" id="UP001072034">
    <property type="component" value="Unassembled WGS sequence"/>
</dbReference>
<dbReference type="EMBL" id="JAPTMY010000012">
    <property type="protein sequence ID" value="MCZ0857798.1"/>
    <property type="molecule type" value="Genomic_DNA"/>
</dbReference>
<accession>A0ABT4I7S8</accession>
<dbReference type="RefSeq" id="WP_268917320.1">
    <property type="nucleotide sequence ID" value="NZ_JAPTMY010000012.1"/>
</dbReference>
<sequence length="140" mass="15741">MATTFTIFFDGHRWVGVLEQHDGGRIRAARVVFGREPSGAEIEDWLRRHGNDLIGRAAAAQPIDGGRPAMRARNPKRAQREAARQARQPHGATASQQALAADREARVAARAQGEAARRRREREEARARRRARARARHRGR</sequence>
<evidence type="ECO:0000256" key="1">
    <source>
        <dbReference type="SAM" id="MobiDB-lite"/>
    </source>
</evidence>
<keyword evidence="3" id="KW-1185">Reference proteome</keyword>
<gene>
    <name evidence="2" type="ORF">OHJ16_07040</name>
</gene>
<evidence type="ECO:0000313" key="2">
    <source>
        <dbReference type="EMBL" id="MCZ0857798.1"/>
    </source>
</evidence>